<dbReference type="PANTHER" id="PTHR11845">
    <property type="entry name" value="5'-DEOXYNUCLEOTIDASE HDDC2"/>
    <property type="match status" value="1"/>
</dbReference>
<evidence type="ECO:0000313" key="10">
    <source>
        <dbReference type="Proteomes" id="UP000002508"/>
    </source>
</evidence>
<dbReference type="SMART" id="SM00471">
    <property type="entry name" value="HDc"/>
    <property type="match status" value="1"/>
</dbReference>
<dbReference type="EC" id="3.1.3.89" evidence="5"/>
<dbReference type="GO" id="GO:0005737">
    <property type="term" value="C:cytoplasm"/>
    <property type="evidence" value="ECO:0007669"/>
    <property type="project" value="TreeGrafter"/>
</dbReference>
<dbReference type="OrthoDB" id="9796032at2"/>
<dbReference type="PANTHER" id="PTHR11845:SF13">
    <property type="entry name" value="5'-DEOXYNUCLEOTIDASE HDDC2"/>
    <property type="match status" value="1"/>
</dbReference>
<dbReference type="InterPro" id="IPR003607">
    <property type="entry name" value="HD/PDEase_dom"/>
</dbReference>
<evidence type="ECO:0000259" key="8">
    <source>
        <dbReference type="SMART" id="SM00471"/>
    </source>
</evidence>
<proteinExistence type="predicted"/>
<gene>
    <name evidence="9" type="ordered locus">Cagg_1582</name>
</gene>
<comment type="cofactor">
    <cofactor evidence="3">
        <name>Co(2+)</name>
        <dbReference type="ChEBI" id="CHEBI:48828"/>
    </cofactor>
</comment>
<dbReference type="AlphaFoldDB" id="B8G9W9"/>
<evidence type="ECO:0000256" key="1">
    <source>
        <dbReference type="ARBA" id="ARBA00001638"/>
    </source>
</evidence>
<organism evidence="9 10">
    <name type="scientific">Chloroflexus aggregans (strain MD-66 / DSM 9485)</name>
    <dbReference type="NCBI Taxonomy" id="326427"/>
    <lineage>
        <taxon>Bacteria</taxon>
        <taxon>Bacillati</taxon>
        <taxon>Chloroflexota</taxon>
        <taxon>Chloroflexia</taxon>
        <taxon>Chloroflexales</taxon>
        <taxon>Chloroflexineae</taxon>
        <taxon>Chloroflexaceae</taxon>
        <taxon>Chloroflexus</taxon>
    </lineage>
</organism>
<evidence type="ECO:0000256" key="7">
    <source>
        <dbReference type="ARBA" id="ARBA00022801"/>
    </source>
</evidence>
<dbReference type="InterPro" id="IPR039356">
    <property type="entry name" value="YfbR/HDDC2"/>
</dbReference>
<dbReference type="Proteomes" id="UP000002508">
    <property type="component" value="Chromosome"/>
</dbReference>
<dbReference type="STRING" id="326427.Cagg_1582"/>
<keyword evidence="10" id="KW-1185">Reference proteome</keyword>
<dbReference type="CDD" id="cd00077">
    <property type="entry name" value="HDc"/>
    <property type="match status" value="1"/>
</dbReference>
<dbReference type="HOGENOM" id="CLU_039453_4_1_0"/>
<evidence type="ECO:0000256" key="2">
    <source>
        <dbReference type="ARBA" id="ARBA00001936"/>
    </source>
</evidence>
<dbReference type="SUPFAM" id="SSF109604">
    <property type="entry name" value="HD-domain/PDEase-like"/>
    <property type="match status" value="1"/>
</dbReference>
<keyword evidence="7" id="KW-0378">Hydrolase</keyword>
<dbReference type="Pfam" id="PF13023">
    <property type="entry name" value="HD_3"/>
    <property type="match status" value="1"/>
</dbReference>
<dbReference type="EMBL" id="CP001337">
    <property type="protein sequence ID" value="ACL24484.1"/>
    <property type="molecule type" value="Genomic_DNA"/>
</dbReference>
<evidence type="ECO:0000256" key="6">
    <source>
        <dbReference type="ARBA" id="ARBA00022723"/>
    </source>
</evidence>
<accession>B8G9W9</accession>
<dbReference type="KEGG" id="cag:Cagg_1582"/>
<evidence type="ECO:0000256" key="5">
    <source>
        <dbReference type="ARBA" id="ARBA00012964"/>
    </source>
</evidence>
<protein>
    <recommendedName>
        <fullName evidence="5">5'-deoxynucleotidase</fullName>
        <ecNumber evidence="5">3.1.3.89</ecNumber>
    </recommendedName>
</protein>
<dbReference type="eggNOG" id="COG1896">
    <property type="taxonomic scope" value="Bacteria"/>
</dbReference>
<dbReference type="GO" id="GO:0002953">
    <property type="term" value="F:5'-deoxynucleotidase activity"/>
    <property type="evidence" value="ECO:0007669"/>
    <property type="project" value="UniProtKB-EC"/>
</dbReference>
<evidence type="ECO:0000256" key="4">
    <source>
        <dbReference type="ARBA" id="ARBA00011738"/>
    </source>
</evidence>
<dbReference type="RefSeq" id="WP_015940343.1">
    <property type="nucleotide sequence ID" value="NC_011831.1"/>
</dbReference>
<comment type="subunit">
    <text evidence="4">Homodimer.</text>
</comment>
<keyword evidence="6" id="KW-0479">Metal-binding</keyword>
<evidence type="ECO:0000313" key="9">
    <source>
        <dbReference type="EMBL" id="ACL24484.1"/>
    </source>
</evidence>
<comment type="catalytic activity">
    <reaction evidence="1">
        <text>a 2'-deoxyribonucleoside 5'-phosphate + H2O = a 2'-deoxyribonucleoside + phosphate</text>
        <dbReference type="Rhea" id="RHEA:36167"/>
        <dbReference type="ChEBI" id="CHEBI:15377"/>
        <dbReference type="ChEBI" id="CHEBI:18274"/>
        <dbReference type="ChEBI" id="CHEBI:43474"/>
        <dbReference type="ChEBI" id="CHEBI:65317"/>
        <dbReference type="EC" id="3.1.3.89"/>
    </reaction>
</comment>
<comment type="cofactor">
    <cofactor evidence="2">
        <name>Mn(2+)</name>
        <dbReference type="ChEBI" id="CHEBI:29035"/>
    </cofactor>
</comment>
<sequence>MDQPDLSAFLPRLLSLKLLPRTGWLQRGVRDVESIAEHSYSVAVLCLLIGDQIEGIDRGRLLAIALLHDLAESLLGDLPATATRLLGKATKRQAERDGLVSLIGHLPQADEYLALWEEYTDGTSREARLVKAVDRLELMAQAIAYERVGARGLDEFWPPNDDWAAEFPPVEALAAHLRAERAKLQWQPDPDV</sequence>
<name>B8G9W9_CHLAD</name>
<dbReference type="InterPro" id="IPR006674">
    <property type="entry name" value="HD_domain"/>
</dbReference>
<reference evidence="9" key="1">
    <citation type="submission" date="2008-12" db="EMBL/GenBank/DDBJ databases">
        <title>Complete sequence of Chloroflexus aggregans DSM 9485.</title>
        <authorList>
            <consortium name="US DOE Joint Genome Institute"/>
            <person name="Lucas S."/>
            <person name="Copeland A."/>
            <person name="Lapidus A."/>
            <person name="Glavina del Rio T."/>
            <person name="Dalin E."/>
            <person name="Tice H."/>
            <person name="Pitluck S."/>
            <person name="Foster B."/>
            <person name="Larimer F."/>
            <person name="Land M."/>
            <person name="Hauser L."/>
            <person name="Kyrpides N."/>
            <person name="Mikhailova N."/>
            <person name="Bryant D."/>
            <person name="Richardson P."/>
        </authorList>
    </citation>
    <scope>NUCLEOTIDE SEQUENCE</scope>
    <source>
        <strain evidence="9">DSM 9485</strain>
    </source>
</reference>
<feature type="domain" description="HD/PDEase" evidence="8">
    <location>
        <begin position="31"/>
        <end position="148"/>
    </location>
</feature>
<dbReference type="Gene3D" id="1.10.3210.10">
    <property type="entry name" value="Hypothetical protein af1432"/>
    <property type="match status" value="1"/>
</dbReference>
<dbReference type="GO" id="GO:0046872">
    <property type="term" value="F:metal ion binding"/>
    <property type="evidence" value="ECO:0007669"/>
    <property type="project" value="UniProtKB-KW"/>
</dbReference>
<evidence type="ECO:0000256" key="3">
    <source>
        <dbReference type="ARBA" id="ARBA00001941"/>
    </source>
</evidence>